<evidence type="ECO:0000313" key="1">
    <source>
        <dbReference type="EMBL" id="KKN18040.1"/>
    </source>
</evidence>
<comment type="caution">
    <text evidence="1">The sequence shown here is derived from an EMBL/GenBank/DDBJ whole genome shotgun (WGS) entry which is preliminary data.</text>
</comment>
<reference evidence="1" key="1">
    <citation type="journal article" date="2015" name="Nature">
        <title>Complex archaea that bridge the gap between prokaryotes and eukaryotes.</title>
        <authorList>
            <person name="Spang A."/>
            <person name="Saw J.H."/>
            <person name="Jorgensen S.L."/>
            <person name="Zaremba-Niedzwiedzka K."/>
            <person name="Martijn J."/>
            <person name="Lind A.E."/>
            <person name="van Eijk R."/>
            <person name="Schleper C."/>
            <person name="Guy L."/>
            <person name="Ettema T.J."/>
        </authorList>
    </citation>
    <scope>NUCLEOTIDE SEQUENCE</scope>
</reference>
<dbReference type="AlphaFoldDB" id="A0A0F9NES0"/>
<dbReference type="EMBL" id="LAZR01003465">
    <property type="protein sequence ID" value="KKN18040.1"/>
    <property type="molecule type" value="Genomic_DNA"/>
</dbReference>
<protein>
    <submittedName>
        <fullName evidence="1">Uncharacterized protein</fullName>
    </submittedName>
</protein>
<organism evidence="1">
    <name type="scientific">marine sediment metagenome</name>
    <dbReference type="NCBI Taxonomy" id="412755"/>
    <lineage>
        <taxon>unclassified sequences</taxon>
        <taxon>metagenomes</taxon>
        <taxon>ecological metagenomes</taxon>
    </lineage>
</organism>
<gene>
    <name evidence="1" type="ORF">LCGC14_0959810</name>
</gene>
<sequence length="80" mass="8803">MAKVTVEAGAERYLQEKGMTRWDWMGFGLGVISRGYHEYRQMAQDGIITPTEIAGALGSIAEELEALFGADIEIKVTAPR</sequence>
<name>A0A0F9NES0_9ZZZZ</name>
<proteinExistence type="predicted"/>
<accession>A0A0F9NES0</accession>